<dbReference type="RefSeq" id="WP_211631810.1">
    <property type="nucleotide sequence ID" value="NZ_CP073100.1"/>
</dbReference>
<name>A0A975PFL5_9BACT</name>
<dbReference type="InterPro" id="IPR054363">
    <property type="entry name" value="GH95_cat"/>
</dbReference>
<feature type="domain" description="Glycosyl hydrolase family 95 catalytic" evidence="3">
    <location>
        <begin position="323"/>
        <end position="723"/>
    </location>
</feature>
<evidence type="ECO:0000259" key="3">
    <source>
        <dbReference type="Pfam" id="PF22124"/>
    </source>
</evidence>
<dbReference type="EMBL" id="CP073100">
    <property type="protein sequence ID" value="QUE51671.1"/>
    <property type="molecule type" value="Genomic_DNA"/>
</dbReference>
<dbReference type="InterPro" id="IPR027414">
    <property type="entry name" value="GH95_N_dom"/>
</dbReference>
<dbReference type="GO" id="GO:0004560">
    <property type="term" value="F:alpha-L-fucosidase activity"/>
    <property type="evidence" value="ECO:0007669"/>
    <property type="project" value="InterPro"/>
</dbReference>
<evidence type="ECO:0000259" key="2">
    <source>
        <dbReference type="Pfam" id="PF21307"/>
    </source>
</evidence>
<dbReference type="PANTHER" id="PTHR31084:SF0">
    <property type="entry name" value="ALPHA-L-FUCOSIDASE 2"/>
    <property type="match status" value="1"/>
</dbReference>
<reference evidence="4" key="1">
    <citation type="submission" date="2021-04" db="EMBL/GenBank/DDBJ databases">
        <title>Luteolibacter sp. 32A isolated from the skin of an Anderson's salamander (Ambystoma andersonii).</title>
        <authorList>
            <person name="Spergser J."/>
            <person name="Busse H.-J."/>
        </authorList>
    </citation>
    <scope>NUCLEOTIDE SEQUENCE</scope>
    <source>
        <strain evidence="4">32A</strain>
    </source>
</reference>
<evidence type="ECO:0000313" key="5">
    <source>
        <dbReference type="Proteomes" id="UP000676169"/>
    </source>
</evidence>
<dbReference type="PANTHER" id="PTHR31084">
    <property type="entry name" value="ALPHA-L-FUCOSIDASE 2"/>
    <property type="match status" value="1"/>
</dbReference>
<keyword evidence="5" id="KW-1185">Reference proteome</keyword>
<accession>A0A975PFL5</accession>
<organism evidence="4 5">
    <name type="scientific">Luteolibacter ambystomatis</name>
    <dbReference type="NCBI Taxonomy" id="2824561"/>
    <lineage>
        <taxon>Bacteria</taxon>
        <taxon>Pseudomonadati</taxon>
        <taxon>Verrucomicrobiota</taxon>
        <taxon>Verrucomicrobiia</taxon>
        <taxon>Verrucomicrobiales</taxon>
        <taxon>Verrucomicrobiaceae</taxon>
        <taxon>Luteolibacter</taxon>
    </lineage>
</organism>
<dbReference type="Gene3D" id="1.50.10.10">
    <property type="match status" value="1"/>
</dbReference>
<dbReference type="GO" id="GO:0005975">
    <property type="term" value="P:carbohydrate metabolic process"/>
    <property type="evidence" value="ECO:0007669"/>
    <property type="project" value="InterPro"/>
</dbReference>
<evidence type="ECO:0000313" key="4">
    <source>
        <dbReference type="EMBL" id="QUE51671.1"/>
    </source>
</evidence>
<feature type="domain" description="Alpha fucosidase A-like C-terminal" evidence="2">
    <location>
        <begin position="736"/>
        <end position="800"/>
    </location>
</feature>
<dbReference type="KEGG" id="lamb:KBB96_01975"/>
<dbReference type="InterPro" id="IPR008928">
    <property type="entry name" value="6-hairpin_glycosidase_sf"/>
</dbReference>
<dbReference type="Pfam" id="PF21307">
    <property type="entry name" value="Glyco_hydro_95_C"/>
    <property type="match status" value="1"/>
</dbReference>
<sequence>MRRHLSLLLLGSVTSLYAKEPSITGDRTPPAQPASVWFTAPARVMGKPRVDIAADGTQTEIAKEARKYDFWESLPVGNGRLGAMDCGGVDLERVILNESSVWSGGDYDGNKYDAYKSLAEIRQKLFAGDIAGAEDVLNKNFGWVGKRFDPTQFGSYQTVGDLLLKFPDSEEAATGYRRDLNLLTGVVTTTYTRGGVTFTRELVVPKKEEVIAIHLKADKPGALSFLATLARPAQAKTRKDGQRFVMEGQLTFDWPGKQGVRYQALLGAKTKGGKAETGDDGIRITGADEVTLYVSAGTDMRTKDFTAPIARRLTAALSADFAPMRDAAAKDHQAYSERCQLTLPSTDAAKLPTPERVKQAEKTPDPALEAIYFQYGRHLLISGSRPDSTLPTNLQGIWCEETKAPWNGDFHSNINLQMNYWPAEVTNLSDCHLPLFDLIRLTAKQGVNSAKAYYNAPGWLCFHTQNPWGYSAPSNLSAGSGSTCGAWLAQHIWTHYDYTRDEAFLKQNYPVMREASRFFLATLVEEPKNHWLVTSPSNSPENDYVIPGKDKSDKKAHTSLTYGATYDMQIIRDLFTNTAAAAKVLKTDADLVQKIEAAKAKLAPTRVNSEGRIMEWIEDYEETDPHHRHSSPLWGLHPGNQITAGTPELFKGARLLLERRGDASTGWSMAWKSNFWARLRDGDRSRKLLSMLIGRGAGNLFCLHPPFQIDGNFGGTAAVAEMLIQSQQSDDKGAPVIDLLPALPSAWSDGKATGLKTRGGFTVNLEWKAGKLTSVNIVSAFGGPATLRNGDTTVAITTTKGQTLKLGADLK</sequence>
<dbReference type="AlphaFoldDB" id="A0A975PFL5"/>
<dbReference type="Pfam" id="PF22124">
    <property type="entry name" value="Glyco_hydro_95_cat"/>
    <property type="match status" value="1"/>
</dbReference>
<dbReference type="InterPro" id="IPR012341">
    <property type="entry name" value="6hp_glycosidase-like_sf"/>
</dbReference>
<proteinExistence type="predicted"/>
<keyword evidence="4" id="KW-0378">Hydrolase</keyword>
<feature type="domain" description="Glycosyl hydrolase family 95 N-terminal" evidence="1">
    <location>
        <begin position="65"/>
        <end position="301"/>
    </location>
</feature>
<dbReference type="PIRSF" id="PIRSF007663">
    <property type="entry name" value="UCP007663"/>
    <property type="match status" value="1"/>
</dbReference>
<dbReference type="InterPro" id="IPR016518">
    <property type="entry name" value="Alpha-L-fucosidase"/>
</dbReference>
<dbReference type="Pfam" id="PF14498">
    <property type="entry name" value="Glyco_hyd_65N_2"/>
    <property type="match status" value="1"/>
</dbReference>
<evidence type="ECO:0000259" key="1">
    <source>
        <dbReference type="Pfam" id="PF14498"/>
    </source>
</evidence>
<gene>
    <name evidence="4" type="ORF">KBB96_01975</name>
</gene>
<protein>
    <submittedName>
        <fullName evidence="4">Glycoside hydrolase family 95 protein</fullName>
    </submittedName>
</protein>
<dbReference type="SUPFAM" id="SSF48208">
    <property type="entry name" value="Six-hairpin glycosidases"/>
    <property type="match status" value="1"/>
</dbReference>
<dbReference type="Proteomes" id="UP000676169">
    <property type="component" value="Chromosome"/>
</dbReference>
<dbReference type="InterPro" id="IPR049053">
    <property type="entry name" value="AFCA-like_C"/>
</dbReference>